<feature type="compositionally biased region" description="Low complexity" evidence="1">
    <location>
        <begin position="114"/>
        <end position="123"/>
    </location>
</feature>
<feature type="region of interest" description="Disordered" evidence="1">
    <location>
        <begin position="114"/>
        <end position="147"/>
    </location>
</feature>
<dbReference type="Proteomes" id="UP000299102">
    <property type="component" value="Unassembled WGS sequence"/>
</dbReference>
<organism evidence="2 3">
    <name type="scientific">Eumeta variegata</name>
    <name type="common">Bagworm moth</name>
    <name type="synonym">Eumeta japonica</name>
    <dbReference type="NCBI Taxonomy" id="151549"/>
    <lineage>
        <taxon>Eukaryota</taxon>
        <taxon>Metazoa</taxon>
        <taxon>Ecdysozoa</taxon>
        <taxon>Arthropoda</taxon>
        <taxon>Hexapoda</taxon>
        <taxon>Insecta</taxon>
        <taxon>Pterygota</taxon>
        <taxon>Neoptera</taxon>
        <taxon>Endopterygota</taxon>
        <taxon>Lepidoptera</taxon>
        <taxon>Glossata</taxon>
        <taxon>Ditrysia</taxon>
        <taxon>Tineoidea</taxon>
        <taxon>Psychidae</taxon>
        <taxon>Oiketicinae</taxon>
        <taxon>Eumeta</taxon>
    </lineage>
</organism>
<feature type="compositionally biased region" description="Polar residues" evidence="1">
    <location>
        <begin position="133"/>
        <end position="147"/>
    </location>
</feature>
<proteinExistence type="predicted"/>
<accession>A0A4C1TND5</accession>
<name>A0A4C1TND5_EUMVA</name>
<dbReference type="EMBL" id="BGZK01000069">
    <property type="protein sequence ID" value="GBP15108.1"/>
    <property type="molecule type" value="Genomic_DNA"/>
</dbReference>
<keyword evidence="3" id="KW-1185">Reference proteome</keyword>
<comment type="caution">
    <text evidence="2">The sequence shown here is derived from an EMBL/GenBank/DDBJ whole genome shotgun (WGS) entry which is preliminary data.</text>
</comment>
<evidence type="ECO:0000313" key="3">
    <source>
        <dbReference type="Proteomes" id="UP000299102"/>
    </source>
</evidence>
<evidence type="ECO:0000313" key="2">
    <source>
        <dbReference type="EMBL" id="GBP15108.1"/>
    </source>
</evidence>
<gene>
    <name evidence="2" type="ORF">EVAR_11412_1</name>
</gene>
<evidence type="ECO:0000256" key="1">
    <source>
        <dbReference type="SAM" id="MobiDB-lite"/>
    </source>
</evidence>
<reference evidence="2 3" key="1">
    <citation type="journal article" date="2019" name="Commun. Biol.">
        <title>The bagworm genome reveals a unique fibroin gene that provides high tensile strength.</title>
        <authorList>
            <person name="Kono N."/>
            <person name="Nakamura H."/>
            <person name="Ohtoshi R."/>
            <person name="Tomita M."/>
            <person name="Numata K."/>
            <person name="Arakawa K."/>
        </authorList>
    </citation>
    <scope>NUCLEOTIDE SEQUENCE [LARGE SCALE GENOMIC DNA]</scope>
</reference>
<protein>
    <submittedName>
        <fullName evidence="2">Uncharacterized protein</fullName>
    </submittedName>
</protein>
<sequence length="147" mass="16173">MKVATLATSLSYALRGLRDEATSTSSGLCTLRARAGGAARGNLLAALWMRSGPKFRNILMLRLLAFYIMSHPTPQRTSINQTQGKVECLLARGTARDDRRQTVKHRKRFSVLRAASRGRAGARPRADRGPAAVTQSQRSSSKQCRNF</sequence>
<dbReference type="AlphaFoldDB" id="A0A4C1TND5"/>